<evidence type="ECO:0000259" key="4">
    <source>
        <dbReference type="SMART" id="SM00382"/>
    </source>
</evidence>
<dbReference type="InterPro" id="IPR041627">
    <property type="entry name" value="AAA_lid_6"/>
</dbReference>
<sequence>MTKKIDSINNNNYCKNEDVKGKYNSFEKGNISTNEFFDYLILQSKDLQGESKDTKSNEESIEEILISLEALIGLEKVKSLVEEILAYTDIQRKRKAEGLNADSLVLHMIFKGNPGTGKTTVARLMGRVFRAKGVLSSGHMIEVERADLVGEYIGHTALRVREQVKHALGGILFIDEAYSLARGGEKDFGKEAIDALVKAMEDHKNNLVLILAGYQEEMENFLKINPGLRSRFPIHMEFEDYSIEELVEIADSMVSEREYTLSLSARAKLYQILSQKRIREGVHSGNARLVRNLIEGAIRRHAVRLKDKSKCTRDDLMTLMREDFK</sequence>
<keyword evidence="3" id="KW-0067">ATP-binding</keyword>
<evidence type="ECO:0000256" key="1">
    <source>
        <dbReference type="ARBA" id="ARBA00010378"/>
    </source>
</evidence>
<organism evidence="5 6">
    <name type="scientific">Alkaliphilus hydrothermalis</name>
    <dbReference type="NCBI Taxonomy" id="1482730"/>
    <lineage>
        <taxon>Bacteria</taxon>
        <taxon>Bacillati</taxon>
        <taxon>Bacillota</taxon>
        <taxon>Clostridia</taxon>
        <taxon>Peptostreptococcales</taxon>
        <taxon>Natronincolaceae</taxon>
        <taxon>Alkaliphilus</taxon>
    </lineage>
</organism>
<dbReference type="PANTHER" id="PTHR43392:SF2">
    <property type="entry name" value="AAA-TYPE ATPASE FAMILY PROTEIN _ ANKYRIN REPEAT FAMILY PROTEIN"/>
    <property type="match status" value="1"/>
</dbReference>
<keyword evidence="6" id="KW-1185">Reference proteome</keyword>
<evidence type="ECO:0000313" key="6">
    <source>
        <dbReference type="Proteomes" id="UP001314796"/>
    </source>
</evidence>
<dbReference type="PRINTS" id="PR00819">
    <property type="entry name" value="CBXCFQXSUPER"/>
</dbReference>
<evidence type="ECO:0000313" key="5">
    <source>
        <dbReference type="EMBL" id="MBM7613840.1"/>
    </source>
</evidence>
<dbReference type="CDD" id="cd00009">
    <property type="entry name" value="AAA"/>
    <property type="match status" value="1"/>
</dbReference>
<dbReference type="Pfam" id="PF17866">
    <property type="entry name" value="AAA_lid_6"/>
    <property type="match status" value="1"/>
</dbReference>
<keyword evidence="2" id="KW-0547">Nucleotide-binding</keyword>
<name>A0ABS2NLQ1_9FIRM</name>
<dbReference type="Pfam" id="PF00004">
    <property type="entry name" value="AAA"/>
    <property type="match status" value="1"/>
</dbReference>
<comment type="caution">
    <text evidence="5">The sequence shown here is derived from an EMBL/GenBank/DDBJ whole genome shotgun (WGS) entry which is preliminary data.</text>
</comment>
<dbReference type="InterPro" id="IPR000641">
    <property type="entry name" value="CbxX/CfxQ"/>
</dbReference>
<dbReference type="SMART" id="SM00382">
    <property type="entry name" value="AAA"/>
    <property type="match status" value="1"/>
</dbReference>
<dbReference type="Proteomes" id="UP001314796">
    <property type="component" value="Unassembled WGS sequence"/>
</dbReference>
<dbReference type="InterPro" id="IPR027417">
    <property type="entry name" value="P-loop_NTPase"/>
</dbReference>
<gene>
    <name evidence="5" type="ORF">JOC73_000348</name>
</gene>
<feature type="domain" description="AAA+ ATPase" evidence="4">
    <location>
        <begin position="104"/>
        <end position="242"/>
    </location>
</feature>
<dbReference type="RefSeq" id="WP_204400105.1">
    <property type="nucleotide sequence ID" value="NZ_JAFBEE010000001.1"/>
</dbReference>
<dbReference type="InterPro" id="IPR050773">
    <property type="entry name" value="CbxX/CfxQ_RuBisCO_ESX"/>
</dbReference>
<evidence type="ECO:0000256" key="3">
    <source>
        <dbReference type="ARBA" id="ARBA00022840"/>
    </source>
</evidence>
<dbReference type="Gene3D" id="1.10.8.60">
    <property type="match status" value="1"/>
</dbReference>
<dbReference type="EMBL" id="JAFBEE010000001">
    <property type="protein sequence ID" value="MBM7613840.1"/>
    <property type="molecule type" value="Genomic_DNA"/>
</dbReference>
<dbReference type="PANTHER" id="PTHR43392">
    <property type="entry name" value="AAA-TYPE ATPASE FAMILY PROTEIN / ANKYRIN REPEAT FAMILY PROTEIN"/>
    <property type="match status" value="1"/>
</dbReference>
<dbReference type="InterPro" id="IPR003959">
    <property type="entry name" value="ATPase_AAA_core"/>
</dbReference>
<dbReference type="Gene3D" id="3.40.50.300">
    <property type="entry name" value="P-loop containing nucleotide triphosphate hydrolases"/>
    <property type="match status" value="1"/>
</dbReference>
<dbReference type="InterPro" id="IPR003593">
    <property type="entry name" value="AAA+_ATPase"/>
</dbReference>
<dbReference type="SUPFAM" id="SSF52540">
    <property type="entry name" value="P-loop containing nucleoside triphosphate hydrolases"/>
    <property type="match status" value="1"/>
</dbReference>
<reference evidence="5 6" key="1">
    <citation type="submission" date="2021-01" db="EMBL/GenBank/DDBJ databases">
        <title>Genomic Encyclopedia of Type Strains, Phase IV (KMG-IV): sequencing the most valuable type-strain genomes for metagenomic binning, comparative biology and taxonomic classification.</title>
        <authorList>
            <person name="Goeker M."/>
        </authorList>
    </citation>
    <scope>NUCLEOTIDE SEQUENCE [LARGE SCALE GENOMIC DNA]</scope>
    <source>
        <strain evidence="5 6">DSM 25890</strain>
    </source>
</reference>
<accession>A0ABS2NLQ1</accession>
<protein>
    <submittedName>
        <fullName evidence="5">Stage V sporulation protein K</fullName>
    </submittedName>
</protein>
<evidence type="ECO:0000256" key="2">
    <source>
        <dbReference type="ARBA" id="ARBA00022741"/>
    </source>
</evidence>
<comment type="similarity">
    <text evidence="1">Belongs to the CbxX/CfxQ family.</text>
</comment>
<proteinExistence type="inferred from homology"/>